<sequence length="45" mass="5033">MGTQRAAVMNDPGTLSEDGTSRRERTPRPGGYLTRAFQPFREFSS</sequence>
<feature type="region of interest" description="Disordered" evidence="1">
    <location>
        <begin position="1"/>
        <end position="45"/>
    </location>
</feature>
<evidence type="ECO:0000313" key="3">
    <source>
        <dbReference type="Proteomes" id="UP000192783"/>
    </source>
</evidence>
<dbReference type="Proteomes" id="UP000192783">
    <property type="component" value="Unassembled WGS sequence"/>
</dbReference>
<evidence type="ECO:0000313" key="2">
    <source>
        <dbReference type="EMBL" id="SMC25227.1"/>
    </source>
</evidence>
<evidence type="ECO:0000256" key="1">
    <source>
        <dbReference type="SAM" id="MobiDB-lite"/>
    </source>
</evidence>
<organism evidence="2 3">
    <name type="scientific">Desulfacinum hydrothermale DSM 13146</name>
    <dbReference type="NCBI Taxonomy" id="1121390"/>
    <lineage>
        <taxon>Bacteria</taxon>
        <taxon>Pseudomonadati</taxon>
        <taxon>Thermodesulfobacteriota</taxon>
        <taxon>Syntrophobacteria</taxon>
        <taxon>Syntrophobacterales</taxon>
        <taxon>Syntrophobacteraceae</taxon>
        <taxon>Desulfacinum</taxon>
    </lineage>
</organism>
<dbReference type="AlphaFoldDB" id="A0A1W1XN05"/>
<name>A0A1W1XN05_9BACT</name>
<gene>
    <name evidence="2" type="ORF">SAMN02746041_02256</name>
</gene>
<proteinExistence type="predicted"/>
<reference evidence="2 3" key="1">
    <citation type="submission" date="2017-04" db="EMBL/GenBank/DDBJ databases">
        <authorList>
            <person name="Afonso C.L."/>
            <person name="Miller P.J."/>
            <person name="Scott M.A."/>
            <person name="Spackman E."/>
            <person name="Goraichik I."/>
            <person name="Dimitrov K.M."/>
            <person name="Suarez D.L."/>
            <person name="Swayne D.E."/>
        </authorList>
    </citation>
    <scope>NUCLEOTIDE SEQUENCE [LARGE SCALE GENOMIC DNA]</scope>
    <source>
        <strain evidence="2 3">DSM 13146</strain>
    </source>
</reference>
<keyword evidence="3" id="KW-1185">Reference proteome</keyword>
<accession>A0A1W1XN05</accession>
<protein>
    <submittedName>
        <fullName evidence="2">Uncharacterized protein</fullName>
    </submittedName>
</protein>
<dbReference type="EMBL" id="FWXF01000012">
    <property type="protein sequence ID" value="SMC25227.1"/>
    <property type="molecule type" value="Genomic_DNA"/>
</dbReference>